<keyword evidence="4 9" id="KW-0418">Kinase</keyword>
<name>E0VUJ7_PEDHC</name>
<dbReference type="SMART" id="SM00220">
    <property type="entry name" value="S_TKc"/>
    <property type="match status" value="1"/>
</dbReference>
<evidence type="ECO:0000256" key="2">
    <source>
        <dbReference type="ARBA" id="ARBA00022679"/>
    </source>
</evidence>
<dbReference type="Gene3D" id="1.10.510.10">
    <property type="entry name" value="Transferase(Phosphotransferase) domain 1"/>
    <property type="match status" value="1"/>
</dbReference>
<dbReference type="Pfam" id="PF00069">
    <property type="entry name" value="Pkinase"/>
    <property type="match status" value="1"/>
</dbReference>
<evidence type="ECO:0000259" key="8">
    <source>
        <dbReference type="PROSITE" id="PS50011"/>
    </source>
</evidence>
<organism>
    <name type="scientific">Pediculus humanus subsp. corporis</name>
    <name type="common">Body louse</name>
    <dbReference type="NCBI Taxonomy" id="121224"/>
    <lineage>
        <taxon>Eukaryota</taxon>
        <taxon>Metazoa</taxon>
        <taxon>Ecdysozoa</taxon>
        <taxon>Arthropoda</taxon>
        <taxon>Hexapoda</taxon>
        <taxon>Insecta</taxon>
        <taxon>Pterygota</taxon>
        <taxon>Neoptera</taxon>
        <taxon>Paraneoptera</taxon>
        <taxon>Psocodea</taxon>
        <taxon>Troctomorpha</taxon>
        <taxon>Phthiraptera</taxon>
        <taxon>Anoplura</taxon>
        <taxon>Pediculidae</taxon>
        <taxon>Pediculus</taxon>
    </lineage>
</organism>
<dbReference type="PANTHER" id="PTHR24346:SF82">
    <property type="entry name" value="KP78A-RELATED"/>
    <property type="match status" value="1"/>
</dbReference>
<dbReference type="PANTHER" id="PTHR24346">
    <property type="entry name" value="MAP/MICROTUBULE AFFINITY-REGULATING KINASE"/>
    <property type="match status" value="1"/>
</dbReference>
<dbReference type="InterPro" id="IPR000719">
    <property type="entry name" value="Prot_kinase_dom"/>
</dbReference>
<evidence type="ECO:0000256" key="7">
    <source>
        <dbReference type="RuleBase" id="RU000304"/>
    </source>
</evidence>
<evidence type="ECO:0000313" key="10">
    <source>
        <dbReference type="EnsemblMetazoa" id="PHUM451230-PA"/>
    </source>
</evidence>
<dbReference type="CTD" id="8230324"/>
<keyword evidence="11" id="KW-1185">Reference proteome</keyword>
<evidence type="ECO:0000256" key="4">
    <source>
        <dbReference type="ARBA" id="ARBA00022777"/>
    </source>
</evidence>
<reference evidence="9" key="1">
    <citation type="submission" date="2007-04" db="EMBL/GenBank/DDBJ databases">
        <title>Annotation of Pediculus humanus corporis strain USDA.</title>
        <authorList>
            <person name="Kirkness E."/>
            <person name="Hannick L."/>
            <person name="Hass B."/>
            <person name="Bruggner R."/>
            <person name="Lawson D."/>
            <person name="Bidwell S."/>
            <person name="Joardar V."/>
            <person name="Caler E."/>
            <person name="Walenz B."/>
            <person name="Inman J."/>
            <person name="Schobel S."/>
            <person name="Galinsky K."/>
            <person name="Amedeo P."/>
            <person name="Strausberg R."/>
        </authorList>
    </citation>
    <scope>NUCLEOTIDE SEQUENCE</scope>
    <source>
        <strain evidence="9">USDA</strain>
    </source>
</reference>
<dbReference type="EC" id="2.7.11.17" evidence="9"/>
<dbReference type="GO" id="GO:0005524">
    <property type="term" value="F:ATP binding"/>
    <property type="evidence" value="ECO:0007669"/>
    <property type="project" value="UniProtKB-UniRule"/>
</dbReference>
<reference evidence="9" key="2">
    <citation type="submission" date="2007-04" db="EMBL/GenBank/DDBJ databases">
        <title>The genome of the human body louse.</title>
        <authorList>
            <consortium name="The Human Body Louse Genome Consortium"/>
            <person name="Kirkness E."/>
            <person name="Walenz B."/>
            <person name="Hass B."/>
            <person name="Bruggner R."/>
            <person name="Strausberg R."/>
        </authorList>
    </citation>
    <scope>NUCLEOTIDE SEQUENCE</scope>
    <source>
        <strain evidence="9">USDA</strain>
    </source>
</reference>
<accession>E0VUJ7</accession>
<dbReference type="GO" id="GO:0005737">
    <property type="term" value="C:cytoplasm"/>
    <property type="evidence" value="ECO:0007669"/>
    <property type="project" value="TreeGrafter"/>
</dbReference>
<dbReference type="GO" id="GO:0035556">
    <property type="term" value="P:intracellular signal transduction"/>
    <property type="evidence" value="ECO:0007669"/>
    <property type="project" value="TreeGrafter"/>
</dbReference>
<feature type="binding site" evidence="6">
    <location>
        <position position="56"/>
    </location>
    <ligand>
        <name>ATP</name>
        <dbReference type="ChEBI" id="CHEBI:30616"/>
    </ligand>
</feature>
<evidence type="ECO:0000256" key="6">
    <source>
        <dbReference type="PROSITE-ProRule" id="PRU10141"/>
    </source>
</evidence>
<keyword evidence="1 7" id="KW-0723">Serine/threonine-protein kinase</keyword>
<dbReference type="InterPro" id="IPR008271">
    <property type="entry name" value="Ser/Thr_kinase_AS"/>
</dbReference>
<gene>
    <name evidence="10" type="primary">8230324</name>
    <name evidence="9" type="ORF">Phum_PHUM451230</name>
</gene>
<proteinExistence type="inferred from homology"/>
<keyword evidence="5 6" id="KW-0067">ATP-binding</keyword>
<reference evidence="10" key="3">
    <citation type="submission" date="2020-05" db="UniProtKB">
        <authorList>
            <consortium name="EnsemblMetazoa"/>
        </authorList>
    </citation>
    <scope>IDENTIFICATION</scope>
    <source>
        <strain evidence="10">USDA</strain>
    </source>
</reference>
<dbReference type="InParanoid" id="E0VUJ7"/>
<evidence type="ECO:0000256" key="5">
    <source>
        <dbReference type="ARBA" id="ARBA00022840"/>
    </source>
</evidence>
<dbReference type="OMA" id="FIMINKI"/>
<evidence type="ECO:0000313" key="9">
    <source>
        <dbReference type="EMBL" id="EEB17053.1"/>
    </source>
</evidence>
<dbReference type="AlphaFoldDB" id="E0VUJ7"/>
<dbReference type="PROSITE" id="PS50011">
    <property type="entry name" value="PROTEIN_KINASE_DOM"/>
    <property type="match status" value="1"/>
</dbReference>
<dbReference type="GO" id="GO:0050321">
    <property type="term" value="F:tau-protein kinase activity"/>
    <property type="evidence" value="ECO:0007669"/>
    <property type="project" value="TreeGrafter"/>
</dbReference>
<dbReference type="RefSeq" id="XP_002429791.1">
    <property type="nucleotide sequence ID" value="XM_002429746.1"/>
</dbReference>
<dbReference type="SUPFAM" id="SSF56112">
    <property type="entry name" value="Protein kinase-like (PK-like)"/>
    <property type="match status" value="1"/>
</dbReference>
<evidence type="ECO:0000313" key="11">
    <source>
        <dbReference type="Proteomes" id="UP000009046"/>
    </source>
</evidence>
<dbReference type="EMBL" id="DS235786">
    <property type="protein sequence ID" value="EEB17053.1"/>
    <property type="molecule type" value="Genomic_DNA"/>
</dbReference>
<dbReference type="EnsemblMetazoa" id="PHUM451230-RA">
    <property type="protein sequence ID" value="PHUM451230-PA"/>
    <property type="gene ID" value="PHUM451230"/>
</dbReference>
<dbReference type="OrthoDB" id="541276at2759"/>
<comment type="similarity">
    <text evidence="7">Belongs to the protein kinase superfamily.</text>
</comment>
<dbReference type="InterPro" id="IPR017441">
    <property type="entry name" value="Protein_kinase_ATP_BS"/>
</dbReference>
<dbReference type="Proteomes" id="UP000009046">
    <property type="component" value="Unassembled WGS sequence"/>
</dbReference>
<dbReference type="KEGG" id="phu:Phum_PHUM451230"/>
<dbReference type="VEuPathDB" id="VectorBase:PHUM451230"/>
<dbReference type="GO" id="GO:0000226">
    <property type="term" value="P:microtubule cytoskeleton organization"/>
    <property type="evidence" value="ECO:0007669"/>
    <property type="project" value="TreeGrafter"/>
</dbReference>
<dbReference type="HOGENOM" id="CLU_000288_63_0_1"/>
<dbReference type="InterPro" id="IPR011009">
    <property type="entry name" value="Kinase-like_dom_sf"/>
</dbReference>
<dbReference type="PROSITE" id="PS00107">
    <property type="entry name" value="PROTEIN_KINASE_ATP"/>
    <property type="match status" value="1"/>
</dbReference>
<dbReference type="STRING" id="121224.E0VUJ7"/>
<evidence type="ECO:0000256" key="1">
    <source>
        <dbReference type="ARBA" id="ARBA00022527"/>
    </source>
</evidence>
<keyword evidence="3 6" id="KW-0547">Nucleotide-binding</keyword>
<dbReference type="PROSITE" id="PS00108">
    <property type="entry name" value="PROTEIN_KINASE_ST"/>
    <property type="match status" value="1"/>
</dbReference>
<feature type="domain" description="Protein kinase" evidence="8">
    <location>
        <begin position="20"/>
        <end position="287"/>
    </location>
</feature>
<sequence length="331" mass="38648">MVSRHDIDSKDENAIRSHGHKIIKKLGKGTYATVYLTEFLEDSNKEKSKLNQFACKIMDTQKSPEDFVKKFLPRELKALRELRHPHIIHIHSIFKNDNKYLIFMRYAERGDLLEFTIKYGAIRESQARMWAKQISLALEYLHELQMAHRDLKCENILITNNFNAKVADFGFSRFLLDDNGNKVLSETYCGSTSYSPPEILKGIPYNPKASDIWSLGIIIYVMLNKAMPFGDMSVKKLYEEQVKKKWKFKSYISTIISAQVKDLLNNMLEPDPAKRFTVEKVLNSEWIRMDPRIQGMSEEENLALKEAKEKRQKLERKKCHLLKNKNPVEAK</sequence>
<dbReference type="FunFam" id="1.10.510.10:FF:000571">
    <property type="entry name" value="Maternal embryonic leucine zipper kinase"/>
    <property type="match status" value="1"/>
</dbReference>
<dbReference type="GO" id="GO:0004683">
    <property type="term" value="F:calcium/calmodulin-dependent protein kinase activity"/>
    <property type="evidence" value="ECO:0007669"/>
    <property type="project" value="UniProtKB-EC"/>
</dbReference>
<keyword evidence="2 9" id="KW-0808">Transferase</keyword>
<evidence type="ECO:0000256" key="3">
    <source>
        <dbReference type="ARBA" id="ARBA00022741"/>
    </source>
</evidence>
<dbReference type="EMBL" id="AAZO01005497">
    <property type="status" value="NOT_ANNOTATED_CDS"/>
    <property type="molecule type" value="Genomic_DNA"/>
</dbReference>
<protein>
    <submittedName>
        <fullName evidence="9">cAMP-dependent protein kinase catalytic subunit, putative</fullName>
        <ecNumber evidence="9">2.7.11.17</ecNumber>
    </submittedName>
</protein>
<dbReference type="GeneID" id="8230324"/>
<dbReference type="eggNOG" id="KOG0583">
    <property type="taxonomic scope" value="Eukaryota"/>
</dbReference>